<name>A0A6J4JVU4_9PSEU</name>
<evidence type="ECO:0000256" key="1">
    <source>
        <dbReference type="SAM" id="MobiDB-lite"/>
    </source>
</evidence>
<feature type="region of interest" description="Disordered" evidence="1">
    <location>
        <begin position="1"/>
        <end position="190"/>
    </location>
</feature>
<feature type="compositionally biased region" description="Gly residues" evidence="1">
    <location>
        <begin position="134"/>
        <end position="146"/>
    </location>
</feature>
<feature type="compositionally biased region" description="Basic residues" evidence="1">
    <location>
        <begin position="54"/>
        <end position="86"/>
    </location>
</feature>
<feature type="compositionally biased region" description="Basic residues" evidence="1">
    <location>
        <begin position="163"/>
        <end position="183"/>
    </location>
</feature>
<feature type="compositionally biased region" description="Basic residues" evidence="1">
    <location>
        <begin position="10"/>
        <end position="29"/>
    </location>
</feature>
<feature type="non-terminal residue" evidence="2">
    <location>
        <position position="1"/>
    </location>
</feature>
<organism evidence="2">
    <name type="scientific">uncultured Actinomycetospora sp</name>
    <dbReference type="NCBI Taxonomy" id="1135996"/>
    <lineage>
        <taxon>Bacteria</taxon>
        <taxon>Bacillati</taxon>
        <taxon>Actinomycetota</taxon>
        <taxon>Actinomycetes</taxon>
        <taxon>Pseudonocardiales</taxon>
        <taxon>Pseudonocardiaceae</taxon>
        <taxon>Actinomycetospora</taxon>
        <taxon>environmental samples</taxon>
    </lineage>
</organism>
<sequence>VPRLHAPPAPRRHGRRAAGRAGRRGRPPPRRPGALRGLDRPRPRRAHDDLDPRARRRGTRRAARARRPAGRGRLARRPRRRSRGPRRGLERPAVLAGHHDHGGLRAAGHDGGHDVALRARAPLLGPRRRAGTAGELGRGDPGGGPRGARAAHPAGPRDGGVRPRGRRPARRAAARPRRRRGRTRPSVEAV</sequence>
<feature type="non-terminal residue" evidence="2">
    <location>
        <position position="190"/>
    </location>
</feature>
<evidence type="ECO:0000313" key="2">
    <source>
        <dbReference type="EMBL" id="CAA9288831.1"/>
    </source>
</evidence>
<reference evidence="2" key="1">
    <citation type="submission" date="2020-02" db="EMBL/GenBank/DDBJ databases">
        <authorList>
            <person name="Meier V. D."/>
        </authorList>
    </citation>
    <scope>NUCLEOTIDE SEQUENCE</scope>
    <source>
        <strain evidence="2">AVDCRST_MAG54</strain>
    </source>
</reference>
<protein>
    <submittedName>
        <fullName evidence="2">Uncharacterized protein</fullName>
    </submittedName>
</protein>
<feature type="compositionally biased region" description="Basic and acidic residues" evidence="1">
    <location>
        <begin position="37"/>
        <end position="53"/>
    </location>
</feature>
<dbReference type="AlphaFoldDB" id="A0A6J4JVU4"/>
<accession>A0A6J4JVU4</accession>
<feature type="compositionally biased region" description="Basic and acidic residues" evidence="1">
    <location>
        <begin position="97"/>
        <end position="117"/>
    </location>
</feature>
<proteinExistence type="predicted"/>
<dbReference type="EMBL" id="CADCTH010000536">
    <property type="protein sequence ID" value="CAA9288831.1"/>
    <property type="molecule type" value="Genomic_DNA"/>
</dbReference>
<feature type="compositionally biased region" description="Low complexity" evidence="1">
    <location>
        <begin position="147"/>
        <end position="156"/>
    </location>
</feature>
<gene>
    <name evidence="2" type="ORF">AVDCRST_MAG54-4263</name>
</gene>